<evidence type="ECO:0000313" key="14">
    <source>
        <dbReference type="Proteomes" id="UP000824250"/>
    </source>
</evidence>
<organism evidence="13 14">
    <name type="scientific">Candidatus Copromonas faecavium</name>
    <name type="common">nom. illeg.</name>
    <dbReference type="NCBI Taxonomy" id="2840740"/>
    <lineage>
        <taxon>Bacteria</taxon>
        <taxon>Bacillati</taxon>
        <taxon>Bacillota</taxon>
        <taxon>Clostridia</taxon>
        <taxon>Lachnospirales</taxon>
        <taxon>Lachnospiraceae</taxon>
        <taxon>Candidatus Copromonas (nom. illeg.)</taxon>
    </lineage>
</organism>
<dbReference type="PANTHER" id="PTHR30627">
    <property type="entry name" value="PEPTIDOGLYCAN D,D-TRANSPEPTIDASE"/>
    <property type="match status" value="1"/>
</dbReference>
<dbReference type="GO" id="GO:0009252">
    <property type="term" value="P:peptidoglycan biosynthetic process"/>
    <property type="evidence" value="ECO:0007669"/>
    <property type="project" value="UniProtKB-KW"/>
</dbReference>
<feature type="domain" description="Penicillin-binding protein dimerisation" evidence="12">
    <location>
        <begin position="53"/>
        <end position="316"/>
    </location>
</feature>
<evidence type="ECO:0000256" key="10">
    <source>
        <dbReference type="SAM" id="MobiDB-lite"/>
    </source>
</evidence>
<comment type="similarity">
    <text evidence="4">Belongs to the class-D beta-lactamase family.</text>
</comment>
<dbReference type="GO" id="GO:0071555">
    <property type="term" value="P:cell wall organization"/>
    <property type="evidence" value="ECO:0007669"/>
    <property type="project" value="UniProtKB-KW"/>
</dbReference>
<reference evidence="13" key="2">
    <citation type="journal article" date="2021" name="PeerJ">
        <title>Extensive microbial diversity within the chicken gut microbiome revealed by metagenomics and culture.</title>
        <authorList>
            <person name="Gilroy R."/>
            <person name="Ravi A."/>
            <person name="Getino M."/>
            <person name="Pursley I."/>
            <person name="Horton D.L."/>
            <person name="Alikhan N.F."/>
            <person name="Baker D."/>
            <person name="Gharbi K."/>
            <person name="Hall N."/>
            <person name="Watson M."/>
            <person name="Adriaenssens E.M."/>
            <person name="Foster-Nyarko E."/>
            <person name="Jarju S."/>
            <person name="Secka A."/>
            <person name="Antonio M."/>
            <person name="Oren A."/>
            <person name="Chaudhuri R.R."/>
            <person name="La Ragione R."/>
            <person name="Hildebrand F."/>
            <person name="Pallen M.J."/>
        </authorList>
    </citation>
    <scope>NUCLEOTIDE SEQUENCE</scope>
    <source>
        <strain evidence="13">CHK180-2868</strain>
    </source>
</reference>
<evidence type="ECO:0000259" key="12">
    <source>
        <dbReference type="Pfam" id="PF03717"/>
    </source>
</evidence>
<protein>
    <recommendedName>
        <fullName evidence="5">beta-lactamase</fullName>
        <ecNumber evidence="5">3.5.2.6</ecNumber>
    </recommendedName>
</protein>
<dbReference type="SUPFAM" id="SSF56519">
    <property type="entry name" value="Penicillin binding protein dimerisation domain"/>
    <property type="match status" value="1"/>
</dbReference>
<dbReference type="GO" id="GO:0008360">
    <property type="term" value="P:regulation of cell shape"/>
    <property type="evidence" value="ECO:0007669"/>
    <property type="project" value="UniProtKB-KW"/>
</dbReference>
<dbReference type="EC" id="3.5.2.6" evidence="5"/>
<dbReference type="Proteomes" id="UP000824250">
    <property type="component" value="Unassembled WGS sequence"/>
</dbReference>
<evidence type="ECO:0000256" key="8">
    <source>
        <dbReference type="ARBA" id="ARBA00023136"/>
    </source>
</evidence>
<feature type="domain" description="Penicillin-binding protein transpeptidase" evidence="11">
    <location>
        <begin position="589"/>
        <end position="951"/>
    </location>
</feature>
<dbReference type="GO" id="GO:0005886">
    <property type="term" value="C:plasma membrane"/>
    <property type="evidence" value="ECO:0007669"/>
    <property type="project" value="UniProtKB-SubCell"/>
</dbReference>
<dbReference type="InterPro" id="IPR050515">
    <property type="entry name" value="Beta-lactam/transpept"/>
</dbReference>
<evidence type="ECO:0000313" key="13">
    <source>
        <dbReference type="EMBL" id="HIR06244.1"/>
    </source>
</evidence>
<keyword evidence="7" id="KW-0378">Hydrolase</keyword>
<dbReference type="InterPro" id="IPR005311">
    <property type="entry name" value="PBP_dimer"/>
</dbReference>
<evidence type="ECO:0000256" key="4">
    <source>
        <dbReference type="ARBA" id="ARBA00007898"/>
    </source>
</evidence>
<keyword evidence="8" id="KW-0472">Membrane</keyword>
<dbReference type="EMBL" id="DVGC01000058">
    <property type="protein sequence ID" value="HIR06244.1"/>
    <property type="molecule type" value="Genomic_DNA"/>
</dbReference>
<comment type="caution">
    <text evidence="13">The sequence shown here is derived from an EMBL/GenBank/DDBJ whole genome shotgun (WGS) entry which is preliminary data.</text>
</comment>
<accession>A0A9D1A566</accession>
<evidence type="ECO:0000256" key="6">
    <source>
        <dbReference type="ARBA" id="ARBA00022729"/>
    </source>
</evidence>
<feature type="region of interest" description="Disordered" evidence="10">
    <location>
        <begin position="835"/>
        <end position="865"/>
    </location>
</feature>
<dbReference type="PANTHER" id="PTHR30627:SF6">
    <property type="entry name" value="BETA-LACTAMASE YBXI-RELATED"/>
    <property type="match status" value="1"/>
</dbReference>
<dbReference type="AlphaFoldDB" id="A0A9D1A566"/>
<gene>
    <name evidence="13" type="ORF">IAB28_09835</name>
</gene>
<dbReference type="InterPro" id="IPR012338">
    <property type="entry name" value="Beta-lactam/transpept-like"/>
</dbReference>
<sequence>MWKHVIQNRLLLLGVVLSAMFAVVLMRFYHLQVVEGGDYQEEFLDQITRSTTSPASRGTIYDRNGVPLAYDELTYSVTITDSGVYATRTERNESLNRIIARVLEILQANGEQLSVRLPIIADDTGALAFAEEGTDRERFLADIFGHSSTDDLSYNERLGYDEREATAEQAYGYLCGETGYGISEEYSQEQTLQIIAVRYAMSRNSYQRYRTTTLAEQIGETSVANLLELSGELTGVEIAESTLRRYADSEYFAHILGYTGPVSAEELAEFEAQGLSYDSNAQVGKAGLEQTFEQQLRGHNGSETFYVDSVGRVTQVLDSAEAVVGQDIWLTIDSELQKTVYQLLEQKLAGILLANMVPEKAEDSDELVIDADDLTTALIDNQVLDTEELANADAGTAEQRLFAAYEGKKSGQLERLDEILETAGQSLPSDWKETADYILELLGDEGYLNNDTGSEAWQEWRQSWQDGTVSLGQYLRQGIESQWVNPVSGNAPYSTLDESWNAMKTEIHTLLSADQGYERLLYRMMIEQGEIRREDVCMALIEQGVLEDVDGSYSRMASGQLGAYDFLREQIRTLRITPAQLALDPCTASCVIVDPNSGEVLACVTYPGYDNNRLANHVDGEYYNHLLEDRSLPLYNNATQQRTAPGSTFKPVTAAAALTEGLITPETVIQDRGIFQIVTPSPRCWIYPGGTHGAINVSQALRDSCNYFFYSLGYGFSLPGVTVLPENLEEETAVYTPEQGISILQTYMEMFGLNETSGIEIGENSPQMANEFPVTAAIGQSNHNYTTTQLARYAAVLANHGTLYDLTLIHHIGERAGEAETTEGTETLQNETVQDGAAQNGEIPDAASQNGGGEESAETAREGQTLDAISENTWQVIGDGMRQMAQSNRTLSQLSVSLAGKTGTAQQSSVRPNHALFIGYAPYEAPEIAIAVRIAYGYSSSNAVEAAADILRYYFNLEPVENLVTGQADMSGSSGNSMAD</sequence>
<dbReference type="InterPro" id="IPR001460">
    <property type="entry name" value="PCN-bd_Tpept"/>
</dbReference>
<evidence type="ECO:0000256" key="9">
    <source>
        <dbReference type="ARBA" id="ARBA00023251"/>
    </source>
</evidence>
<keyword evidence="9" id="KW-0046">Antibiotic resistance</keyword>
<evidence type="ECO:0000259" key="11">
    <source>
        <dbReference type="Pfam" id="PF00905"/>
    </source>
</evidence>
<dbReference type="Gene3D" id="3.90.1310.10">
    <property type="entry name" value="Penicillin-binding protein 2a (Domain 2)"/>
    <property type="match status" value="2"/>
</dbReference>
<dbReference type="GO" id="GO:0071972">
    <property type="term" value="F:peptidoglycan L,D-transpeptidase activity"/>
    <property type="evidence" value="ECO:0007669"/>
    <property type="project" value="TreeGrafter"/>
</dbReference>
<comment type="subcellular location">
    <subcellularLocation>
        <location evidence="2">Membrane</location>
    </subcellularLocation>
</comment>
<comment type="catalytic activity">
    <reaction evidence="1">
        <text>a beta-lactam + H2O = a substituted beta-amino acid</text>
        <dbReference type="Rhea" id="RHEA:20401"/>
        <dbReference type="ChEBI" id="CHEBI:15377"/>
        <dbReference type="ChEBI" id="CHEBI:35627"/>
        <dbReference type="ChEBI" id="CHEBI:140347"/>
        <dbReference type="EC" id="3.5.2.6"/>
    </reaction>
</comment>
<name>A0A9D1A566_9FIRM</name>
<evidence type="ECO:0000256" key="3">
    <source>
        <dbReference type="ARBA" id="ARBA00007171"/>
    </source>
</evidence>
<comment type="similarity">
    <text evidence="3">Belongs to the transpeptidase family.</text>
</comment>
<evidence type="ECO:0000256" key="7">
    <source>
        <dbReference type="ARBA" id="ARBA00022801"/>
    </source>
</evidence>
<dbReference type="GO" id="GO:0008658">
    <property type="term" value="F:penicillin binding"/>
    <property type="evidence" value="ECO:0007669"/>
    <property type="project" value="InterPro"/>
</dbReference>
<dbReference type="Pfam" id="PF00905">
    <property type="entry name" value="Transpeptidase"/>
    <property type="match status" value="1"/>
</dbReference>
<dbReference type="InterPro" id="IPR036138">
    <property type="entry name" value="PBP_dimer_sf"/>
</dbReference>
<dbReference type="SUPFAM" id="SSF56601">
    <property type="entry name" value="beta-lactamase/transpeptidase-like"/>
    <property type="match status" value="1"/>
</dbReference>
<evidence type="ECO:0000256" key="1">
    <source>
        <dbReference type="ARBA" id="ARBA00001526"/>
    </source>
</evidence>
<dbReference type="Pfam" id="PF03717">
    <property type="entry name" value="PBP_dimer"/>
    <property type="match status" value="1"/>
</dbReference>
<dbReference type="Gene3D" id="3.40.710.10">
    <property type="entry name" value="DD-peptidase/beta-lactamase superfamily"/>
    <property type="match status" value="1"/>
</dbReference>
<proteinExistence type="inferred from homology"/>
<evidence type="ECO:0000256" key="5">
    <source>
        <dbReference type="ARBA" id="ARBA00012865"/>
    </source>
</evidence>
<reference evidence="13" key="1">
    <citation type="submission" date="2020-10" db="EMBL/GenBank/DDBJ databases">
        <authorList>
            <person name="Gilroy R."/>
        </authorList>
    </citation>
    <scope>NUCLEOTIDE SEQUENCE</scope>
    <source>
        <strain evidence="13">CHK180-2868</strain>
    </source>
</reference>
<evidence type="ECO:0000256" key="2">
    <source>
        <dbReference type="ARBA" id="ARBA00004370"/>
    </source>
</evidence>
<keyword evidence="6" id="KW-0732">Signal</keyword>